<keyword evidence="3" id="KW-0472">Membrane</keyword>
<dbReference type="Gene3D" id="2.60.40.150">
    <property type="entry name" value="C2 domain"/>
    <property type="match status" value="2"/>
</dbReference>
<evidence type="ECO:0000259" key="4">
    <source>
        <dbReference type="PROSITE" id="PS50004"/>
    </source>
</evidence>
<feature type="region of interest" description="Disordered" evidence="2">
    <location>
        <begin position="57"/>
        <end position="81"/>
    </location>
</feature>
<keyword evidence="6" id="KW-1185">Reference proteome</keyword>
<dbReference type="EMBL" id="BLXT01007309">
    <property type="protein sequence ID" value="GFO38308.1"/>
    <property type="molecule type" value="Genomic_DNA"/>
</dbReference>
<evidence type="ECO:0000256" key="1">
    <source>
        <dbReference type="ARBA" id="ARBA00022737"/>
    </source>
</evidence>
<dbReference type="AlphaFoldDB" id="A0AAV4D2A8"/>
<organism evidence="5 6">
    <name type="scientific">Plakobranchus ocellatus</name>
    <dbReference type="NCBI Taxonomy" id="259542"/>
    <lineage>
        <taxon>Eukaryota</taxon>
        <taxon>Metazoa</taxon>
        <taxon>Spiralia</taxon>
        <taxon>Lophotrochozoa</taxon>
        <taxon>Mollusca</taxon>
        <taxon>Gastropoda</taxon>
        <taxon>Heterobranchia</taxon>
        <taxon>Euthyneura</taxon>
        <taxon>Panpulmonata</taxon>
        <taxon>Sacoglossa</taxon>
        <taxon>Placobranchoidea</taxon>
        <taxon>Plakobranchidae</taxon>
        <taxon>Plakobranchus</taxon>
    </lineage>
</organism>
<sequence>MVDDTYFIIAVTLGAVCACLLLIIVIGIVMFLWLRARRRRQKLLHNLTFDDGTDYSKAVKSAPTSRSSSPRQDKRMSWTETGTTKKATRGVLVRSLTADRIPEFTLPPERVQPRSMSAEEARGDVGQQQYIFSALQQQRTSLGSVRPDLYPIQTTSPSEEDELNAPESAHGRLWYSLLYNHDAGQLCVTLVKVKELPGRGNNNNTRDPFVKMFLLPDERTCRMSKVKKKTLNPVYNETLTFMVPKEEISKRVLRFSVYDVDKRRVRHSLGHVMVNLKNEDLSKGDIKWADLEPTVQATASLGDLQVSLMYIPLTDKIKIGLHKAKNLNRMADYPENMGAYIRIQLFYGHKCHRTKRTLAVTGGAETAFNESLSFSVQGRQLDSCSIVISLMLTLPSSMKTTSNGGAKIKELEGSSRTVLRSKTVTGEADVEYGRVVIGSFMSARGEELAHWQDMIAQPKTITTKWHAFSSGTTPTSSP</sequence>
<evidence type="ECO:0000313" key="6">
    <source>
        <dbReference type="Proteomes" id="UP000735302"/>
    </source>
</evidence>
<dbReference type="GO" id="GO:0030276">
    <property type="term" value="F:clathrin binding"/>
    <property type="evidence" value="ECO:0007669"/>
    <property type="project" value="TreeGrafter"/>
</dbReference>
<feature type="transmembrane region" description="Helical" evidence="3">
    <location>
        <begin position="6"/>
        <end position="34"/>
    </location>
</feature>
<dbReference type="GO" id="GO:0005544">
    <property type="term" value="F:calcium-dependent phospholipid binding"/>
    <property type="evidence" value="ECO:0007669"/>
    <property type="project" value="TreeGrafter"/>
</dbReference>
<dbReference type="FunFam" id="2.60.40.150:FF:000237">
    <property type="entry name" value="Synaptotagmin 15"/>
    <property type="match status" value="1"/>
</dbReference>
<dbReference type="SMART" id="SM00239">
    <property type="entry name" value="C2"/>
    <property type="match status" value="2"/>
</dbReference>
<dbReference type="InterPro" id="IPR001565">
    <property type="entry name" value="Synaptotagmin"/>
</dbReference>
<evidence type="ECO:0000313" key="5">
    <source>
        <dbReference type="EMBL" id="GFO38308.1"/>
    </source>
</evidence>
<dbReference type="PRINTS" id="PR00399">
    <property type="entry name" value="SYNAPTOTAGMN"/>
</dbReference>
<dbReference type="GO" id="GO:0070382">
    <property type="term" value="C:exocytic vesicle"/>
    <property type="evidence" value="ECO:0007669"/>
    <property type="project" value="TreeGrafter"/>
</dbReference>
<dbReference type="InterPro" id="IPR047897">
    <property type="entry name" value="Synaptotagmin-15/17_C2A"/>
</dbReference>
<keyword evidence="1" id="KW-0677">Repeat</keyword>
<reference evidence="5 6" key="1">
    <citation type="journal article" date="2021" name="Elife">
        <title>Chloroplast acquisition without the gene transfer in kleptoplastic sea slugs, Plakobranchus ocellatus.</title>
        <authorList>
            <person name="Maeda T."/>
            <person name="Takahashi S."/>
            <person name="Yoshida T."/>
            <person name="Shimamura S."/>
            <person name="Takaki Y."/>
            <person name="Nagai Y."/>
            <person name="Toyoda A."/>
            <person name="Suzuki Y."/>
            <person name="Arimoto A."/>
            <person name="Ishii H."/>
            <person name="Satoh N."/>
            <person name="Nishiyama T."/>
            <person name="Hasebe M."/>
            <person name="Maruyama T."/>
            <person name="Minagawa J."/>
            <person name="Obokata J."/>
            <person name="Shigenobu S."/>
        </authorList>
    </citation>
    <scope>NUCLEOTIDE SEQUENCE [LARGE SCALE GENOMIC DNA]</scope>
</reference>
<accession>A0AAV4D2A8</accession>
<name>A0AAV4D2A8_9GAST</name>
<keyword evidence="3" id="KW-0812">Transmembrane</keyword>
<dbReference type="InterPro" id="IPR035892">
    <property type="entry name" value="C2_domain_sf"/>
</dbReference>
<dbReference type="GO" id="GO:0017156">
    <property type="term" value="P:calcium-ion regulated exocytosis"/>
    <property type="evidence" value="ECO:0007669"/>
    <property type="project" value="TreeGrafter"/>
</dbReference>
<proteinExistence type="predicted"/>
<dbReference type="Pfam" id="PF00168">
    <property type="entry name" value="C2"/>
    <property type="match status" value="2"/>
</dbReference>
<dbReference type="PRINTS" id="PR00360">
    <property type="entry name" value="C2DOMAIN"/>
</dbReference>
<evidence type="ECO:0000256" key="2">
    <source>
        <dbReference type="SAM" id="MobiDB-lite"/>
    </source>
</evidence>
<dbReference type="PANTHER" id="PTHR10024">
    <property type="entry name" value="SYNAPTOTAGMIN"/>
    <property type="match status" value="1"/>
</dbReference>
<dbReference type="GO" id="GO:0000149">
    <property type="term" value="F:SNARE binding"/>
    <property type="evidence" value="ECO:0007669"/>
    <property type="project" value="TreeGrafter"/>
</dbReference>
<protein>
    <submittedName>
        <fullName evidence="5">Synaptotagmin-15</fullName>
    </submittedName>
</protein>
<evidence type="ECO:0000256" key="3">
    <source>
        <dbReference type="SAM" id="Phobius"/>
    </source>
</evidence>
<comment type="caution">
    <text evidence="5">The sequence shown here is derived from an EMBL/GenBank/DDBJ whole genome shotgun (WGS) entry which is preliminary data.</text>
</comment>
<dbReference type="SUPFAM" id="SSF49562">
    <property type="entry name" value="C2 domain (Calcium/lipid-binding domain, CaLB)"/>
    <property type="match status" value="2"/>
</dbReference>
<dbReference type="Proteomes" id="UP000735302">
    <property type="component" value="Unassembled WGS sequence"/>
</dbReference>
<keyword evidence="3" id="KW-1133">Transmembrane helix</keyword>
<dbReference type="InterPro" id="IPR000008">
    <property type="entry name" value="C2_dom"/>
</dbReference>
<dbReference type="PANTHER" id="PTHR10024:SF377">
    <property type="entry name" value="SYNAPTOTAGMIN-15-LIKE ISOFORM X1"/>
    <property type="match status" value="1"/>
</dbReference>
<dbReference type="GO" id="GO:0005509">
    <property type="term" value="F:calcium ion binding"/>
    <property type="evidence" value="ECO:0007669"/>
    <property type="project" value="TreeGrafter"/>
</dbReference>
<gene>
    <name evidence="5" type="ORF">PoB_006481300</name>
</gene>
<dbReference type="GO" id="GO:0001786">
    <property type="term" value="F:phosphatidylserine binding"/>
    <property type="evidence" value="ECO:0007669"/>
    <property type="project" value="TreeGrafter"/>
</dbReference>
<feature type="domain" description="C2" evidence="4">
    <location>
        <begin position="300"/>
        <end position="428"/>
    </location>
</feature>
<dbReference type="CDD" id="cd08390">
    <property type="entry name" value="C2A_Synaptotagmin-15-17"/>
    <property type="match status" value="1"/>
</dbReference>
<dbReference type="PROSITE" id="PS50004">
    <property type="entry name" value="C2"/>
    <property type="match status" value="2"/>
</dbReference>
<dbReference type="GO" id="GO:0005886">
    <property type="term" value="C:plasma membrane"/>
    <property type="evidence" value="ECO:0007669"/>
    <property type="project" value="TreeGrafter"/>
</dbReference>
<feature type="domain" description="C2" evidence="4">
    <location>
        <begin position="169"/>
        <end position="289"/>
    </location>
</feature>